<evidence type="ECO:0000259" key="4">
    <source>
        <dbReference type="SMART" id="SM00642"/>
    </source>
</evidence>
<evidence type="ECO:0000313" key="5">
    <source>
        <dbReference type="EMBL" id="SDE17742.1"/>
    </source>
</evidence>
<evidence type="ECO:0000256" key="2">
    <source>
        <dbReference type="ARBA" id="ARBA00023295"/>
    </source>
</evidence>
<feature type="signal peptide" evidence="3">
    <location>
        <begin position="1"/>
        <end position="20"/>
    </location>
</feature>
<dbReference type="InterPro" id="IPR045857">
    <property type="entry name" value="O16G_dom_2"/>
</dbReference>
<proteinExistence type="predicted"/>
<dbReference type="SMART" id="SM00642">
    <property type="entry name" value="Aamy"/>
    <property type="match status" value="1"/>
</dbReference>
<dbReference type="CDD" id="cd11338">
    <property type="entry name" value="AmyAc_CMD"/>
    <property type="match status" value="1"/>
</dbReference>
<accession>A0A1G7ASN2</accession>
<dbReference type="AlphaFoldDB" id="A0A1G7ASN2"/>
<dbReference type="InterPro" id="IPR013780">
    <property type="entry name" value="Glyco_hydro_b"/>
</dbReference>
<dbReference type="EMBL" id="FNAK01000005">
    <property type="protein sequence ID" value="SDE17742.1"/>
    <property type="molecule type" value="Genomic_DNA"/>
</dbReference>
<keyword evidence="6" id="KW-1185">Reference proteome</keyword>
<dbReference type="Gene3D" id="2.60.40.1180">
    <property type="entry name" value="Golgi alpha-mannosidase II"/>
    <property type="match status" value="1"/>
</dbReference>
<evidence type="ECO:0000313" key="6">
    <source>
        <dbReference type="Proteomes" id="UP000183685"/>
    </source>
</evidence>
<reference evidence="5 6" key="1">
    <citation type="submission" date="2016-10" db="EMBL/GenBank/DDBJ databases">
        <authorList>
            <person name="de Groot N.N."/>
        </authorList>
    </citation>
    <scope>NUCLEOTIDE SEQUENCE [LARGE SCALE GENOMIC DNA]</scope>
    <source>
        <strain evidence="5 6">CGMCC 1.9109</strain>
    </source>
</reference>
<gene>
    <name evidence="5" type="ORF">SAMN04488071_2202</name>
</gene>
<dbReference type="Gene3D" id="3.90.400.10">
    <property type="entry name" value="Oligo-1,6-glucosidase, Domain 2"/>
    <property type="match status" value="1"/>
</dbReference>
<evidence type="ECO:0000256" key="1">
    <source>
        <dbReference type="ARBA" id="ARBA00022801"/>
    </source>
</evidence>
<keyword evidence="1" id="KW-0378">Hydrolase</keyword>
<protein>
    <submittedName>
        <fullName evidence="5">Glycosidase</fullName>
    </submittedName>
</protein>
<dbReference type="Pfam" id="PF00128">
    <property type="entry name" value="Alpha-amylase"/>
    <property type="match status" value="1"/>
</dbReference>
<keyword evidence="3" id="KW-0732">Signal</keyword>
<dbReference type="STRING" id="637679.GCA_001550055_03368"/>
<organism evidence="5 6">
    <name type="scientific">Kordiimonas lacus</name>
    <dbReference type="NCBI Taxonomy" id="637679"/>
    <lineage>
        <taxon>Bacteria</taxon>
        <taxon>Pseudomonadati</taxon>
        <taxon>Pseudomonadota</taxon>
        <taxon>Alphaproteobacteria</taxon>
        <taxon>Kordiimonadales</taxon>
        <taxon>Kordiimonadaceae</taxon>
        <taxon>Kordiimonas</taxon>
    </lineage>
</organism>
<dbReference type="Gene3D" id="3.20.20.80">
    <property type="entry name" value="Glycosidases"/>
    <property type="match status" value="1"/>
</dbReference>
<dbReference type="SUPFAM" id="SSF51011">
    <property type="entry name" value="Glycosyl hydrolase domain"/>
    <property type="match status" value="1"/>
</dbReference>
<dbReference type="RefSeq" id="WP_082714682.1">
    <property type="nucleotide sequence ID" value="NZ_FNAK01000005.1"/>
</dbReference>
<dbReference type="PANTHER" id="PTHR10357:SF210">
    <property type="entry name" value="MALTODEXTRIN GLUCOSIDASE"/>
    <property type="match status" value="1"/>
</dbReference>
<feature type="chain" id="PRO_5010230635" evidence="3">
    <location>
        <begin position="21"/>
        <end position="534"/>
    </location>
</feature>
<dbReference type="InterPro" id="IPR017853">
    <property type="entry name" value="GH"/>
</dbReference>
<dbReference type="PANTHER" id="PTHR10357">
    <property type="entry name" value="ALPHA-AMYLASE FAMILY MEMBER"/>
    <property type="match status" value="1"/>
</dbReference>
<sequence length="534" mass="60072">MRISFKAATLSALITFQVQADDAVHFDKTRYQTAEDKTLSAVMAAREADWRNGAIVYQVIVDRFAPSLNLEAKRHLYQPPRRLHAWNEVPKPGHPVEGADNWSHELAFWGGDLESLTGRLDYIQGLGVDVLYLNPIHLAITNHKYDALDYTRISPEYGTRDDVKSLARALHSRGMKLVLDGVFNHMGSKAPIFRDALTDANSPYRDWFFIGPAYKNGYRGWIDSPALPELRLENPEVQNYIYKSPTSVVRSYLRDGIDGWRLDVAFDVGPTALQDLRTSAHVEKAGALIVGEVWSYPDGWTQSLDGILNFPVRKIIESLVDGKLDGTTAGRMLGAMVEDTGMDGMLKSWLLLDNHDTKRLVDMMPQAWQRDMAQVLQFTLPGSPNLYYGTELGMHGGEDPENRAPMRWDMATGDNPALRRTQELIALHKGERALRVGNFRTIEATSLLAFERYTEKALETVFVIANPSPAPVTETLMIRNWKMMNGTPVVDALTGKRVAEIRSSLMDITVDAHSVLVLKPADFDNEWSPYERVQ</sequence>
<evidence type="ECO:0000256" key="3">
    <source>
        <dbReference type="SAM" id="SignalP"/>
    </source>
</evidence>
<dbReference type="InterPro" id="IPR006047">
    <property type="entry name" value="GH13_cat_dom"/>
</dbReference>
<dbReference type="Proteomes" id="UP000183685">
    <property type="component" value="Unassembled WGS sequence"/>
</dbReference>
<dbReference type="GO" id="GO:0005975">
    <property type="term" value="P:carbohydrate metabolic process"/>
    <property type="evidence" value="ECO:0007669"/>
    <property type="project" value="InterPro"/>
</dbReference>
<keyword evidence="2 5" id="KW-0326">Glycosidase</keyword>
<dbReference type="GO" id="GO:0016798">
    <property type="term" value="F:hydrolase activity, acting on glycosyl bonds"/>
    <property type="evidence" value="ECO:0007669"/>
    <property type="project" value="UniProtKB-KW"/>
</dbReference>
<feature type="domain" description="Glycosyl hydrolase family 13 catalytic" evidence="4">
    <location>
        <begin position="58"/>
        <end position="428"/>
    </location>
</feature>
<dbReference type="SUPFAM" id="SSF51445">
    <property type="entry name" value="(Trans)glycosidases"/>
    <property type="match status" value="1"/>
</dbReference>
<name>A0A1G7ASN2_9PROT</name>